<dbReference type="OrthoDB" id="9813965at2"/>
<evidence type="ECO:0000313" key="2">
    <source>
        <dbReference type="Proteomes" id="UP000295361"/>
    </source>
</evidence>
<reference evidence="1 2" key="1">
    <citation type="submission" date="2019-03" db="EMBL/GenBank/DDBJ databases">
        <title>Genomic Encyclopedia of Type Strains, Phase IV (KMG-IV): sequencing the most valuable type-strain genomes for metagenomic binning, comparative biology and taxonomic classification.</title>
        <authorList>
            <person name="Goeker M."/>
        </authorList>
    </citation>
    <scope>NUCLEOTIDE SEQUENCE [LARGE SCALE GENOMIC DNA]</scope>
    <source>
        <strain evidence="1 2">DSM 16998</strain>
    </source>
</reference>
<dbReference type="AlphaFoldDB" id="A0A4R6QBA2"/>
<keyword evidence="2" id="KW-1185">Reference proteome</keyword>
<dbReference type="GO" id="GO:0046872">
    <property type="term" value="F:metal ion binding"/>
    <property type="evidence" value="ECO:0007669"/>
    <property type="project" value="InterPro"/>
</dbReference>
<organism evidence="1 2">
    <name type="scientific">Roseateles toxinivorans</name>
    <dbReference type="NCBI Taxonomy" id="270368"/>
    <lineage>
        <taxon>Bacteria</taxon>
        <taxon>Pseudomonadati</taxon>
        <taxon>Pseudomonadota</taxon>
        <taxon>Betaproteobacteria</taxon>
        <taxon>Burkholderiales</taxon>
        <taxon>Sphaerotilaceae</taxon>
        <taxon>Roseateles</taxon>
    </lineage>
</organism>
<accession>A0A4R6QBA2</accession>
<dbReference type="InterPro" id="IPR036163">
    <property type="entry name" value="HMA_dom_sf"/>
</dbReference>
<dbReference type="Proteomes" id="UP000295361">
    <property type="component" value="Unassembled WGS sequence"/>
</dbReference>
<dbReference type="EMBL" id="SNXS01000018">
    <property type="protein sequence ID" value="TDP59535.1"/>
    <property type="molecule type" value="Genomic_DNA"/>
</dbReference>
<gene>
    <name evidence="1" type="ORF">DES47_1186</name>
</gene>
<proteinExistence type="predicted"/>
<protein>
    <submittedName>
        <fullName evidence="1">Copper chaperone</fullName>
    </submittedName>
</protein>
<comment type="caution">
    <text evidence="1">The sequence shown here is derived from an EMBL/GenBank/DDBJ whole genome shotgun (WGS) entry which is preliminary data.</text>
</comment>
<sequence>MIAFQIKDLRCGHCASKTNRALRDADPQARVYFDVPALRVEIDAGYADTAELSEAITAAGYTPVPV</sequence>
<name>A0A4R6QBA2_9BURK</name>
<dbReference type="Gene3D" id="3.30.70.100">
    <property type="match status" value="1"/>
</dbReference>
<dbReference type="InParanoid" id="A0A4R6QBA2"/>
<dbReference type="SUPFAM" id="SSF55008">
    <property type="entry name" value="HMA, heavy metal-associated domain"/>
    <property type="match status" value="1"/>
</dbReference>
<evidence type="ECO:0000313" key="1">
    <source>
        <dbReference type="EMBL" id="TDP59535.1"/>
    </source>
</evidence>
<dbReference type="RefSeq" id="WP_133704063.1">
    <property type="nucleotide sequence ID" value="NZ_SNXS01000018.1"/>
</dbReference>